<accession>A0A1N6G6I5</accession>
<dbReference type="Pfam" id="PF00092">
    <property type="entry name" value="VWA"/>
    <property type="match status" value="1"/>
</dbReference>
<proteinExistence type="predicted"/>
<protein>
    <submittedName>
        <fullName evidence="2">Uncharacterized conserved protein YegL, contains vWA domain of TerY type</fullName>
    </submittedName>
</protein>
<dbReference type="STRING" id="59733.SAMN05421769_1906"/>
<dbReference type="EMBL" id="FSRQ01000001">
    <property type="protein sequence ID" value="SIO03140.1"/>
    <property type="molecule type" value="Genomic_DNA"/>
</dbReference>
<dbReference type="PROSITE" id="PS50234">
    <property type="entry name" value="VWFA"/>
    <property type="match status" value="1"/>
</dbReference>
<evidence type="ECO:0000259" key="1">
    <source>
        <dbReference type="PROSITE" id="PS50234"/>
    </source>
</evidence>
<dbReference type="RefSeq" id="WP_317043309.1">
    <property type="nucleotide sequence ID" value="NZ_FSRQ01000001.1"/>
</dbReference>
<keyword evidence="3" id="KW-1185">Reference proteome</keyword>
<name>A0A1N6G6I5_9FLAO</name>
<organism evidence="2 3">
    <name type="scientific">Chryseobacterium scophthalmum</name>
    <dbReference type="NCBI Taxonomy" id="59733"/>
    <lineage>
        <taxon>Bacteria</taxon>
        <taxon>Pseudomonadati</taxon>
        <taxon>Bacteroidota</taxon>
        <taxon>Flavobacteriia</taxon>
        <taxon>Flavobacteriales</taxon>
        <taxon>Weeksellaceae</taxon>
        <taxon>Chryseobacterium group</taxon>
        <taxon>Chryseobacterium</taxon>
    </lineage>
</organism>
<dbReference type="Pfam" id="PF15616">
    <property type="entry name" value="TerY_C"/>
    <property type="match status" value="1"/>
</dbReference>
<reference evidence="3" key="1">
    <citation type="submission" date="2016-12" db="EMBL/GenBank/DDBJ databases">
        <authorList>
            <person name="Varghese N."/>
            <person name="Submissions S."/>
        </authorList>
    </citation>
    <scope>NUCLEOTIDE SEQUENCE [LARGE SCALE GENOMIC DNA]</scope>
    <source>
        <strain evidence="3">DSM 16779</strain>
    </source>
</reference>
<dbReference type="SMART" id="SM00327">
    <property type="entry name" value="VWA"/>
    <property type="match status" value="1"/>
</dbReference>
<dbReference type="Gene3D" id="3.40.50.410">
    <property type="entry name" value="von Willebrand factor, type A domain"/>
    <property type="match status" value="1"/>
</dbReference>
<dbReference type="AlphaFoldDB" id="A0A1N6G6I5"/>
<dbReference type="Proteomes" id="UP000184782">
    <property type="component" value="Unassembled WGS sequence"/>
</dbReference>
<dbReference type="InterPro" id="IPR028274">
    <property type="entry name" value="TerY-C"/>
</dbReference>
<evidence type="ECO:0000313" key="2">
    <source>
        <dbReference type="EMBL" id="SIO03140.1"/>
    </source>
</evidence>
<sequence length="348" mass="38888">MMRRLPIYFLVDISESMIGEPIDQVQEGISTIVRELKKDPYSLETVWISVVGFAGEAEVITPLQDIISFYPPKIPVGSGTSLAKGLFKVMDCIDKDIVKTTYDRKGDWKPLVFLFTDGVPTDDAQIAIEKWNRNYHGKSNTIAISIGDNTNHKLLGSLSDNVLLFNNNSENSYKEFFKWVTDSIKTTSQSVMEANKEGINLSKIDHSILEKVDTEAQQRFPDNNFVVLNGKCSDTKKSYLIKYKKSFTDSGIAGMQTRYYRLEGTYRIDDASYYRLSSAQKSSQKISVEELHGAPSCPHCANPIALATCSCGGIHCLKGEGYNECPWCGTGDYYGFSNEGFDINRTLG</sequence>
<dbReference type="InterPro" id="IPR002035">
    <property type="entry name" value="VWF_A"/>
</dbReference>
<dbReference type="SUPFAM" id="SSF53300">
    <property type="entry name" value="vWA-like"/>
    <property type="match status" value="1"/>
</dbReference>
<dbReference type="InterPro" id="IPR036465">
    <property type="entry name" value="vWFA_dom_sf"/>
</dbReference>
<feature type="domain" description="VWFA" evidence="1">
    <location>
        <begin position="6"/>
        <end position="184"/>
    </location>
</feature>
<evidence type="ECO:0000313" key="3">
    <source>
        <dbReference type="Proteomes" id="UP000184782"/>
    </source>
</evidence>
<gene>
    <name evidence="2" type="ORF">SAMN05421769_1906</name>
</gene>